<evidence type="ECO:0008006" key="7">
    <source>
        <dbReference type="Google" id="ProtNLM"/>
    </source>
</evidence>
<proteinExistence type="inferred from homology"/>
<accession>A0A381W9Q5</accession>
<sequence length="324" mass="36118">MKISILDDYFDTLRHLPCFKKIAEHDVTIWNDHVQDRDVLAERLKDTEVLVLIRERTQIRADLLERLSNLKIISQRSVYPHIDVDACTRLGIILSSNQHTGTPSFATAELTWGLILAAIRQIPQQMASLKSGNWQMGVGSTLAGRTLGIFGYGRIGRTIASYGRAFGMKILIWASEASRSQAKVDGFDVAKDKAAFFEECDILSLHLRLYDKTRGIVTAEDLARMKPKALLVNTSRAGLIEPNALVKALHAGRPGMAAVDVYENEPQKDINDPLTTMNNVICTPHIGYVTEDEFDVQFSDVFDQIVAYNSGKPIHVINPEVLNS</sequence>
<dbReference type="PANTHER" id="PTHR42789:SF1">
    <property type="entry name" value="D-ISOMER SPECIFIC 2-HYDROXYACID DEHYDROGENASE FAMILY PROTEIN (AFU_ORTHOLOGUE AFUA_6G10090)"/>
    <property type="match status" value="1"/>
</dbReference>
<evidence type="ECO:0000259" key="5">
    <source>
        <dbReference type="Pfam" id="PF02826"/>
    </source>
</evidence>
<dbReference type="InterPro" id="IPR050857">
    <property type="entry name" value="D-2-hydroxyacid_DH"/>
</dbReference>
<reference evidence="6" key="1">
    <citation type="submission" date="2018-05" db="EMBL/GenBank/DDBJ databases">
        <authorList>
            <person name="Lanie J.A."/>
            <person name="Ng W.-L."/>
            <person name="Kazmierczak K.M."/>
            <person name="Andrzejewski T.M."/>
            <person name="Davidsen T.M."/>
            <person name="Wayne K.J."/>
            <person name="Tettelin H."/>
            <person name="Glass J.I."/>
            <person name="Rusch D."/>
            <person name="Podicherti R."/>
            <person name="Tsui H.-C.T."/>
            <person name="Winkler M.E."/>
        </authorList>
    </citation>
    <scope>NUCLEOTIDE SEQUENCE</scope>
</reference>
<evidence type="ECO:0000259" key="4">
    <source>
        <dbReference type="Pfam" id="PF00389"/>
    </source>
</evidence>
<feature type="domain" description="D-isomer specific 2-hydroxyacid dehydrogenase catalytic" evidence="4">
    <location>
        <begin position="19"/>
        <end position="316"/>
    </location>
</feature>
<dbReference type="SUPFAM" id="SSF51735">
    <property type="entry name" value="NAD(P)-binding Rossmann-fold domains"/>
    <property type="match status" value="1"/>
</dbReference>
<organism evidence="6">
    <name type="scientific">marine metagenome</name>
    <dbReference type="NCBI Taxonomy" id="408172"/>
    <lineage>
        <taxon>unclassified sequences</taxon>
        <taxon>metagenomes</taxon>
        <taxon>ecological metagenomes</taxon>
    </lineage>
</organism>
<name>A0A381W9Q5_9ZZZZ</name>
<dbReference type="Pfam" id="PF00389">
    <property type="entry name" value="2-Hacid_dh"/>
    <property type="match status" value="1"/>
</dbReference>
<dbReference type="CDD" id="cd12169">
    <property type="entry name" value="PGDH_like_1"/>
    <property type="match status" value="1"/>
</dbReference>
<comment type="similarity">
    <text evidence="1">Belongs to the D-isomer specific 2-hydroxyacid dehydrogenase family.</text>
</comment>
<gene>
    <name evidence="6" type="ORF">METZ01_LOCUS102079</name>
</gene>
<dbReference type="Pfam" id="PF02826">
    <property type="entry name" value="2-Hacid_dh_C"/>
    <property type="match status" value="1"/>
</dbReference>
<dbReference type="InterPro" id="IPR006139">
    <property type="entry name" value="D-isomer_2_OHA_DH_cat_dom"/>
</dbReference>
<dbReference type="AlphaFoldDB" id="A0A381W9Q5"/>
<evidence type="ECO:0000256" key="3">
    <source>
        <dbReference type="ARBA" id="ARBA00023027"/>
    </source>
</evidence>
<dbReference type="Gene3D" id="3.40.50.720">
    <property type="entry name" value="NAD(P)-binding Rossmann-like Domain"/>
    <property type="match status" value="2"/>
</dbReference>
<keyword evidence="2" id="KW-0560">Oxidoreductase</keyword>
<evidence type="ECO:0000256" key="1">
    <source>
        <dbReference type="ARBA" id="ARBA00005854"/>
    </source>
</evidence>
<dbReference type="GO" id="GO:0016616">
    <property type="term" value="F:oxidoreductase activity, acting on the CH-OH group of donors, NAD or NADP as acceptor"/>
    <property type="evidence" value="ECO:0007669"/>
    <property type="project" value="InterPro"/>
</dbReference>
<dbReference type="EMBL" id="UINC01011123">
    <property type="protein sequence ID" value="SVA49225.1"/>
    <property type="molecule type" value="Genomic_DNA"/>
</dbReference>
<feature type="domain" description="D-isomer specific 2-hydroxyacid dehydrogenase NAD-binding" evidence="5">
    <location>
        <begin position="113"/>
        <end position="287"/>
    </location>
</feature>
<dbReference type="InterPro" id="IPR006140">
    <property type="entry name" value="D-isomer_DH_NAD-bd"/>
</dbReference>
<dbReference type="PANTHER" id="PTHR42789">
    <property type="entry name" value="D-ISOMER SPECIFIC 2-HYDROXYACID DEHYDROGENASE FAMILY PROTEIN (AFU_ORTHOLOGUE AFUA_6G10090)"/>
    <property type="match status" value="1"/>
</dbReference>
<evidence type="ECO:0000256" key="2">
    <source>
        <dbReference type="ARBA" id="ARBA00023002"/>
    </source>
</evidence>
<evidence type="ECO:0000313" key="6">
    <source>
        <dbReference type="EMBL" id="SVA49225.1"/>
    </source>
</evidence>
<dbReference type="InterPro" id="IPR036291">
    <property type="entry name" value="NAD(P)-bd_dom_sf"/>
</dbReference>
<protein>
    <recommendedName>
        <fullName evidence="7">D-isomer specific 2-hydroxyacid dehydrogenase NAD-binding domain-containing protein</fullName>
    </recommendedName>
</protein>
<dbReference type="SUPFAM" id="SSF52283">
    <property type="entry name" value="Formate/glycerate dehydrogenase catalytic domain-like"/>
    <property type="match status" value="1"/>
</dbReference>
<dbReference type="GO" id="GO:0051287">
    <property type="term" value="F:NAD binding"/>
    <property type="evidence" value="ECO:0007669"/>
    <property type="project" value="InterPro"/>
</dbReference>
<keyword evidence="3" id="KW-0520">NAD</keyword>